<accession>A0ABR8GYU6</accession>
<dbReference type="InterPro" id="IPR002696">
    <property type="entry name" value="Membr_insert_effic_factor_YidD"/>
</dbReference>
<organism evidence="1 2">
    <name type="scientific">Scytonema hofmannii FACHB-248</name>
    <dbReference type="NCBI Taxonomy" id="1842502"/>
    <lineage>
        <taxon>Bacteria</taxon>
        <taxon>Bacillati</taxon>
        <taxon>Cyanobacteriota</taxon>
        <taxon>Cyanophyceae</taxon>
        <taxon>Nostocales</taxon>
        <taxon>Scytonemataceae</taxon>
        <taxon>Scytonema</taxon>
    </lineage>
</organism>
<dbReference type="NCBIfam" id="TIGR00278">
    <property type="entry name" value="membrane protein insertion efficiency factor YidD"/>
    <property type="match status" value="1"/>
</dbReference>
<sequence>MQVYSLEPLAKTMAINSIIAYQNYISPHKGFFCPHRLLHGGDSCSNYVKRMLTNQSLTEAVKSSVQRFQDCTQASKILTSNGFRCIVIPCCLPL</sequence>
<evidence type="ECO:0000313" key="2">
    <source>
        <dbReference type="Proteomes" id="UP000660380"/>
    </source>
</evidence>
<name>A0ABR8GYU6_9CYAN</name>
<protein>
    <submittedName>
        <fullName evidence="1">Membrane protein insertion efficiency factor YidD</fullName>
    </submittedName>
</protein>
<evidence type="ECO:0000313" key="1">
    <source>
        <dbReference type="EMBL" id="MBD2608181.1"/>
    </source>
</evidence>
<keyword evidence="2" id="KW-1185">Reference proteome</keyword>
<dbReference type="Proteomes" id="UP000660380">
    <property type="component" value="Unassembled WGS sequence"/>
</dbReference>
<comment type="caution">
    <text evidence="1">The sequence shown here is derived from an EMBL/GenBank/DDBJ whole genome shotgun (WGS) entry which is preliminary data.</text>
</comment>
<reference evidence="1 2" key="1">
    <citation type="journal article" date="2020" name="ISME J.">
        <title>Comparative genomics reveals insights into cyanobacterial evolution and habitat adaptation.</title>
        <authorList>
            <person name="Chen M.Y."/>
            <person name="Teng W.K."/>
            <person name="Zhao L."/>
            <person name="Hu C.X."/>
            <person name="Zhou Y.K."/>
            <person name="Han B.P."/>
            <person name="Song L.R."/>
            <person name="Shu W.S."/>
        </authorList>
    </citation>
    <scope>NUCLEOTIDE SEQUENCE [LARGE SCALE GENOMIC DNA]</scope>
    <source>
        <strain evidence="1 2">FACHB-248</strain>
    </source>
</reference>
<gene>
    <name evidence="1" type="primary">yidD</name>
    <name evidence="1" type="ORF">H6G81_27620</name>
</gene>
<dbReference type="EMBL" id="JACJTA010000085">
    <property type="protein sequence ID" value="MBD2608181.1"/>
    <property type="molecule type" value="Genomic_DNA"/>
</dbReference>
<proteinExistence type="predicted"/>